<accession>A0A5K7S4L6</accession>
<protein>
    <submittedName>
        <fullName evidence="6">Glycoprotein gp2</fullName>
    </submittedName>
</protein>
<dbReference type="EMBL" id="AP018694">
    <property type="protein sequence ID" value="BBE16437.1"/>
    <property type="molecule type" value="Genomic_DNA"/>
</dbReference>
<evidence type="ECO:0000259" key="5">
    <source>
        <dbReference type="Pfam" id="PF22244"/>
    </source>
</evidence>
<dbReference type="Gene3D" id="3.40.50.1820">
    <property type="entry name" value="alpha/beta hydrolase"/>
    <property type="match status" value="1"/>
</dbReference>
<name>A0A5K7S4L6_9BACT</name>
<evidence type="ECO:0000256" key="4">
    <source>
        <dbReference type="SAM" id="SignalP"/>
    </source>
</evidence>
<keyword evidence="7" id="KW-1185">Reference proteome</keyword>
<dbReference type="SUPFAM" id="SSF53474">
    <property type="entry name" value="alpha/beta-Hydrolases"/>
    <property type="match status" value="1"/>
</dbReference>
<dbReference type="GO" id="GO:0052689">
    <property type="term" value="F:carboxylic ester hydrolase activity"/>
    <property type="evidence" value="ECO:0007669"/>
    <property type="project" value="UniProtKB-KW"/>
</dbReference>
<evidence type="ECO:0000256" key="3">
    <source>
        <dbReference type="ARBA" id="ARBA00022801"/>
    </source>
</evidence>
<dbReference type="Proteomes" id="UP001193389">
    <property type="component" value="Chromosome"/>
</dbReference>
<dbReference type="KEGG" id="anf:AQPE_0575"/>
<feature type="signal peptide" evidence="4">
    <location>
        <begin position="1"/>
        <end position="20"/>
    </location>
</feature>
<dbReference type="InterPro" id="IPR054579">
    <property type="entry name" value="GCE-like_dom"/>
</dbReference>
<keyword evidence="3" id="KW-0378">Hydrolase</keyword>
<feature type="domain" description="4-O-methyl-glucuronoyl methylesterase-like" evidence="5">
    <location>
        <begin position="187"/>
        <end position="375"/>
    </location>
</feature>
<gene>
    <name evidence="6" type="ORF">AQPE_0575</name>
</gene>
<evidence type="ECO:0000256" key="1">
    <source>
        <dbReference type="ARBA" id="ARBA00022487"/>
    </source>
</evidence>
<evidence type="ECO:0000313" key="6">
    <source>
        <dbReference type="EMBL" id="BBE16437.1"/>
    </source>
</evidence>
<keyword evidence="2 4" id="KW-0732">Signal</keyword>
<dbReference type="InterPro" id="IPR029058">
    <property type="entry name" value="AB_hydrolase_fold"/>
</dbReference>
<dbReference type="RefSeq" id="WP_318349516.1">
    <property type="nucleotide sequence ID" value="NZ_AP018694.1"/>
</dbReference>
<keyword evidence="1" id="KW-0719">Serine esterase</keyword>
<reference evidence="6" key="1">
    <citation type="journal article" date="2020" name="Int. J. Syst. Evol. Microbiol.">
        <title>Aquipluma nitroreducens gen. nov. sp. nov., a novel facultatively anaerobic bacterium isolated from a freshwater lake.</title>
        <authorList>
            <person name="Watanabe M."/>
            <person name="Kojima H."/>
            <person name="Fukui M."/>
        </authorList>
    </citation>
    <scope>NUCLEOTIDE SEQUENCE</scope>
    <source>
        <strain evidence="6">MeG22</strain>
    </source>
</reference>
<proteinExistence type="predicted"/>
<dbReference type="Pfam" id="PF22244">
    <property type="entry name" value="GCE_fung"/>
    <property type="match status" value="1"/>
</dbReference>
<organism evidence="6 7">
    <name type="scientific">Aquipluma nitroreducens</name>
    <dbReference type="NCBI Taxonomy" id="2010828"/>
    <lineage>
        <taxon>Bacteria</taxon>
        <taxon>Pseudomonadati</taxon>
        <taxon>Bacteroidota</taxon>
        <taxon>Bacteroidia</taxon>
        <taxon>Marinilabiliales</taxon>
        <taxon>Prolixibacteraceae</taxon>
        <taxon>Aquipluma</taxon>
    </lineage>
</organism>
<sequence length="423" mass="48051">MKCIAFFVFLSLLIFKDAPAQQPNVIYDEANVPEYKLPDVLTRFNGGKVKSAKVWYKKQRPEILKKFTEEVYGKVPGKLEISDVKVWETSNDAINGLAIRKQLSLFFKKNDRNLEVNVLMYLPKSQRKAPVFLAYNFSGNHTVYSDPNIRLTESWVNDNPSVGIINNRVTEQSRGSDSESWQVENIIKAGYGLVTVYYGDIDPDRNDFSDGIEPFFYQPNQTHPKYDEWGSIAAWAWGLSRVMDYLEKDEQVDSQKVAVLGHSRLGKTALWAGANDQRFAMVISNESGCGGAALSMRKFGETVQIINTNFPHWFCGNFKKFNDNEADLPVDQHMLLALIAPRPLYVASAEGDKWSDPRGEFLSAKYASAVYQLLGSEGLPIKEMPEVDHPVMGTIGYHIRSGKHDLTSYDWTQYIKFADKFFK</sequence>
<evidence type="ECO:0000313" key="7">
    <source>
        <dbReference type="Proteomes" id="UP001193389"/>
    </source>
</evidence>
<dbReference type="AlphaFoldDB" id="A0A5K7S4L6"/>
<evidence type="ECO:0000256" key="2">
    <source>
        <dbReference type="ARBA" id="ARBA00022729"/>
    </source>
</evidence>
<feature type="chain" id="PRO_5024413440" evidence="4">
    <location>
        <begin position="21"/>
        <end position="423"/>
    </location>
</feature>